<feature type="disulfide bond" description="Interchain (with Cys-176)" evidence="7">
    <location>
        <position position="439"/>
    </location>
</feature>
<keyword evidence="5 7" id="KW-0426">Late protein</keyword>
<sequence length="516" mass="58462">MSSWLSTTGKVYLPPAQPVARVLETDEYITGTSLYFHAGTERLLTVGHPYFPVKDVQEPHKVLVPKVSGSQFRVFRFNLPDPNRFALIDNGFYDSDHERLVWKLRGIEIGRGGPLGIGTTGHPLYNKFGDTENPNGYKKQSDDNRQDVSLDPKQTQMFIIGCTPAIGEHWDKAEPCPSPAPQQGDCPPIELVNSYIQDGDMCDIGFGAFNFKALQADKSSAPLDVIATVCKWPDFLKMGKDIYGDSLFFFGRREQLYARHFFVRAGTMGDALPEPFEATSDYFIGAQNQQDQYTLGPHIYVGTPSGSLVSSESQLFNRPYWLNRAQGTNNGICWDNQLFVTLVDNTHNTNFTISVKSDGANDNYQYKASDFKQYLRHIEEFEMEFIFQLCKVPLTADVMAHLNVMNPNILDNWQLNFVPPPPSGIEDQYRFLQSRATRCPTQTPATEKEDPYKDLSFWVVDLSERFSSELSQFSLGRRFLYQSGLINGSLKRKRIISSSHAQTNTKRSAKRKRSLK</sequence>
<protein>
    <recommendedName>
        <fullName evidence="7 8">Major capsid protein L1</fullName>
    </recommendedName>
</protein>
<keyword evidence="8" id="KW-1145">T=7 icosahedral capsid protein</keyword>
<organism evidence="10">
    <name type="scientific">Human papillomavirus 4</name>
    <dbReference type="NCBI Taxonomy" id="10617"/>
    <lineage>
        <taxon>Viruses</taxon>
        <taxon>Monodnaviria</taxon>
        <taxon>Shotokuvirae</taxon>
        <taxon>Cossaviricota</taxon>
        <taxon>Papovaviricetes</taxon>
        <taxon>Zurhausenvirales</taxon>
        <taxon>Papillomaviridae</taxon>
        <taxon>Firstpapillomavirinae</taxon>
        <taxon>Gammapapillomavirus</taxon>
        <taxon>Gammapapillomavirus 1</taxon>
    </lineage>
</organism>
<evidence type="ECO:0000256" key="1">
    <source>
        <dbReference type="ARBA" id="ARBA00022561"/>
    </source>
</evidence>
<reference evidence="10" key="1">
    <citation type="submission" date="2019-10" db="EMBL/GenBank/DDBJ databases">
        <title>Human CD28 is essential for T-cell immunity to skin-tropic alpha- and gamma-papillomaviruses.</title>
        <authorList>
            <person name="Beziat V."/>
        </authorList>
    </citation>
    <scope>NUCLEOTIDE SEQUENCE</scope>
    <source>
        <strain evidence="10">P2</strain>
    </source>
</reference>
<evidence type="ECO:0000256" key="9">
    <source>
        <dbReference type="SAM" id="MobiDB-lite"/>
    </source>
</evidence>
<dbReference type="Pfam" id="PF00500">
    <property type="entry name" value="Late_protein_L1"/>
    <property type="match status" value="1"/>
</dbReference>
<dbReference type="SMR" id="A0A8E4N4F3"/>
<evidence type="ECO:0000256" key="5">
    <source>
        <dbReference type="ARBA" id="ARBA00022921"/>
    </source>
</evidence>
<keyword evidence="1 7" id="KW-0167">Capsid protein</keyword>
<dbReference type="SUPFAM" id="SSF88648">
    <property type="entry name" value="Group I dsDNA viruses"/>
    <property type="match status" value="1"/>
</dbReference>
<dbReference type="EMBL" id="MN605989">
    <property type="protein sequence ID" value="QLM04856.1"/>
    <property type="molecule type" value="Genomic_DNA"/>
</dbReference>
<dbReference type="InterPro" id="IPR036973">
    <property type="entry name" value="Capsid_L1_sf_Papillomavir"/>
</dbReference>
<gene>
    <name evidence="7 8 10" type="primary">L1</name>
</gene>
<evidence type="ECO:0000256" key="4">
    <source>
        <dbReference type="ARBA" id="ARBA00022844"/>
    </source>
</evidence>
<feature type="compositionally biased region" description="Basic and acidic residues" evidence="9">
    <location>
        <begin position="139"/>
        <end position="148"/>
    </location>
</feature>
<dbReference type="GO" id="GO:0075509">
    <property type="term" value="P:endocytosis involved in viral entry into host cell"/>
    <property type="evidence" value="ECO:0007669"/>
    <property type="project" value="UniProtKB-KW"/>
</dbReference>
<dbReference type="HAMAP" id="MF_04002">
    <property type="entry name" value="PPV_L1"/>
    <property type="match status" value="1"/>
</dbReference>
<evidence type="ECO:0000256" key="3">
    <source>
        <dbReference type="ARBA" id="ARBA00022804"/>
    </source>
</evidence>
<name>A0A8E4N4F3_HPV04</name>
<feature type="disulfide bond" description="Interchain (with Cys-439)" evidence="7">
    <location>
        <position position="176"/>
    </location>
</feature>
<feature type="region of interest" description="Disordered" evidence="9">
    <location>
        <begin position="129"/>
        <end position="148"/>
    </location>
</feature>
<keyword evidence="4 7" id="KW-0946">Virion</keyword>
<evidence type="ECO:0000256" key="8">
    <source>
        <dbReference type="RuleBase" id="RU361248"/>
    </source>
</evidence>
<keyword evidence="6 7" id="KW-1160">Virus entry into host cell</keyword>
<dbReference type="GO" id="GO:0039620">
    <property type="term" value="C:T=7 icosahedral viral capsid"/>
    <property type="evidence" value="ECO:0007669"/>
    <property type="project" value="UniProtKB-UniRule"/>
</dbReference>
<organismHost>
    <name type="scientific">Homo sapiens</name>
    <name type="common">Human</name>
    <dbReference type="NCBI Taxonomy" id="9606"/>
</organismHost>
<dbReference type="InterPro" id="IPR002210">
    <property type="entry name" value="Capsid_L1_Papillomavir"/>
</dbReference>
<comment type="function">
    <text evidence="7 8">Forms an icosahedral capsid with a T=7 symmetry and a 50 nm diameter. The capsid is composed of 72 pentamers linked to each other by disulfide bonds and associated with L2 proteins. Binds to heparan sulfate proteoglycans on cell surface of basal layer keratinocytes to provide initial virion attachment. This binding mediates a conformational change in the virus capsid that facilitates efficient infection. The virion enters the host cell via endocytosis. During virus trafficking, L1 protein dissociates from the viral DNA and the genomic DNA is released to the host nucleus. The virion assembly takes place within the cell nucleus. Encapsulates the genomic DNA together with protein L2.</text>
</comment>
<comment type="subunit">
    <text evidence="7">Self-assembles into homopentamers. The capsid has an icosahedral symmetry and consists of 72 capsomers, with each capsomer being a pentamer of L1. Interacts with the minor capsid protein L2; this interaction is necessary for viral genome encapsidation. Interacts with protein E2; this interaction enhances E2-dependent replication and transcription activation.</text>
</comment>
<dbReference type="Gene3D" id="2.60.175.20">
    <property type="entry name" value="Major capsid L1 (late) superfamily, Papillomavirus"/>
    <property type="match status" value="2"/>
</dbReference>
<accession>A0A8E4N4F3</accession>
<evidence type="ECO:0000256" key="7">
    <source>
        <dbReference type="HAMAP-Rule" id="MF_04002"/>
    </source>
</evidence>
<keyword evidence="7" id="KW-1048">Host nucleus</keyword>
<dbReference type="RefSeq" id="NP_040895.1">
    <property type="nucleotide sequence ID" value="NC_001457.1"/>
</dbReference>
<dbReference type="InterPro" id="IPR011222">
    <property type="entry name" value="dsDNA_vir_gr_I_capsid"/>
</dbReference>
<evidence type="ECO:0000313" key="10">
    <source>
        <dbReference type="EMBL" id="QLM04856.1"/>
    </source>
</evidence>
<comment type="subcellular location">
    <subcellularLocation>
        <location evidence="7">Virion</location>
    </subcellularLocation>
    <subcellularLocation>
        <location evidence="7">Host nucleus</location>
    </subcellularLocation>
</comment>
<proteinExistence type="inferred from homology"/>
<feature type="compositionally biased region" description="Polar residues" evidence="9">
    <location>
        <begin position="497"/>
        <end position="506"/>
    </location>
</feature>
<feature type="compositionally biased region" description="Basic residues" evidence="9">
    <location>
        <begin position="507"/>
        <end position="516"/>
    </location>
</feature>
<keyword evidence="3 7" id="KW-1161">Viral attachment to host cell</keyword>
<dbReference type="OrthoDB" id="5037at10239"/>
<dbReference type="GO" id="GO:0005198">
    <property type="term" value="F:structural molecule activity"/>
    <property type="evidence" value="ECO:0007669"/>
    <property type="project" value="UniProtKB-UniRule"/>
</dbReference>
<comment type="similarity">
    <text evidence="7 8">Belongs to the papillomaviridae L1 protein family.</text>
</comment>
<keyword evidence="7" id="KW-1164">Virus endocytosis by host</keyword>
<dbReference type="GO" id="GO:0042025">
    <property type="term" value="C:host cell nucleus"/>
    <property type="evidence" value="ECO:0007669"/>
    <property type="project" value="UniProtKB-SubCell"/>
</dbReference>
<keyword evidence="7" id="KW-1162">Viral penetration into host cytoplasm</keyword>
<keyword evidence="7" id="KW-1015">Disulfide bond</keyword>
<dbReference type="KEGG" id="vg:1489455"/>
<evidence type="ECO:0000256" key="6">
    <source>
        <dbReference type="ARBA" id="ARBA00023296"/>
    </source>
</evidence>
<feature type="region of interest" description="Disordered" evidence="9">
    <location>
        <begin position="497"/>
        <end position="516"/>
    </location>
</feature>
<keyword evidence="2 7" id="KW-0945">Host-virus interaction</keyword>
<dbReference type="PRINTS" id="PR00865">
    <property type="entry name" value="HPVCAPSIDL1"/>
</dbReference>
<dbReference type="GO" id="GO:0019062">
    <property type="term" value="P:virion attachment to host cell"/>
    <property type="evidence" value="ECO:0007669"/>
    <property type="project" value="UniProtKB-UniRule"/>
</dbReference>
<evidence type="ECO:0000256" key="2">
    <source>
        <dbReference type="ARBA" id="ARBA00022581"/>
    </source>
</evidence>